<evidence type="ECO:0000313" key="2">
    <source>
        <dbReference type="EMBL" id="KAG5950073.1"/>
    </source>
</evidence>
<evidence type="ECO:0000256" key="1">
    <source>
        <dbReference type="SAM" id="MobiDB-lite"/>
    </source>
</evidence>
<protein>
    <submittedName>
        <fullName evidence="2">Uncharacterized protein</fullName>
    </submittedName>
</protein>
<feature type="compositionally biased region" description="Polar residues" evidence="1">
    <location>
        <begin position="1"/>
        <end position="10"/>
    </location>
</feature>
<evidence type="ECO:0000313" key="3">
    <source>
        <dbReference type="Proteomes" id="UP000742024"/>
    </source>
</evidence>
<feature type="region of interest" description="Disordered" evidence="1">
    <location>
        <begin position="1"/>
        <end position="39"/>
    </location>
</feature>
<gene>
    <name evidence="2" type="ORF">E4U57_008058</name>
</gene>
<feature type="non-terminal residue" evidence="2">
    <location>
        <position position="1"/>
    </location>
</feature>
<dbReference type="Proteomes" id="UP000742024">
    <property type="component" value="Unassembled WGS sequence"/>
</dbReference>
<keyword evidence="3" id="KW-1185">Reference proteome</keyword>
<reference evidence="2 3" key="1">
    <citation type="journal article" date="2020" name="bioRxiv">
        <title>Whole genome comparisons of ergot fungi reveals the divergence and evolution of species within the genus Claviceps are the result of varying mechanisms driving genome evolution and host range expansion.</title>
        <authorList>
            <person name="Wyka S.A."/>
            <person name="Mondo S.J."/>
            <person name="Liu M."/>
            <person name="Dettman J."/>
            <person name="Nalam V."/>
            <person name="Broders K.D."/>
        </authorList>
    </citation>
    <scope>NUCLEOTIDE SEQUENCE [LARGE SCALE GENOMIC DNA]</scope>
    <source>
        <strain evidence="2 3">LM583</strain>
    </source>
</reference>
<accession>A0ABQ7P0T5</accession>
<sequence length="63" mass="6666">ANWQSIQSHAQPLATAAAGNSGPHFRAPSTPLDAGDSSRFSVPARQYNWAGSSMLYNSTDTSQ</sequence>
<dbReference type="EMBL" id="SRPR01000925">
    <property type="protein sequence ID" value="KAG5950073.1"/>
    <property type="molecule type" value="Genomic_DNA"/>
</dbReference>
<proteinExistence type="predicted"/>
<name>A0ABQ7P0T5_9HYPO</name>
<comment type="caution">
    <text evidence="2">The sequence shown here is derived from an EMBL/GenBank/DDBJ whole genome shotgun (WGS) entry which is preliminary data.</text>
</comment>
<organism evidence="2 3">
    <name type="scientific">Claviceps arundinis</name>
    <dbReference type="NCBI Taxonomy" id="1623583"/>
    <lineage>
        <taxon>Eukaryota</taxon>
        <taxon>Fungi</taxon>
        <taxon>Dikarya</taxon>
        <taxon>Ascomycota</taxon>
        <taxon>Pezizomycotina</taxon>
        <taxon>Sordariomycetes</taxon>
        <taxon>Hypocreomycetidae</taxon>
        <taxon>Hypocreales</taxon>
        <taxon>Clavicipitaceae</taxon>
        <taxon>Claviceps</taxon>
    </lineage>
</organism>